<dbReference type="Proteomes" id="UP000067708">
    <property type="component" value="Chromosome"/>
</dbReference>
<dbReference type="SUPFAM" id="SSF52540">
    <property type="entry name" value="P-loop containing nucleoside triphosphate hydrolases"/>
    <property type="match status" value="1"/>
</dbReference>
<evidence type="ECO:0000256" key="1">
    <source>
        <dbReference type="ARBA" id="ARBA00009922"/>
    </source>
</evidence>
<dbReference type="InterPro" id="IPR014017">
    <property type="entry name" value="DNA_helicase_UvrD-like_C"/>
</dbReference>
<sequence>MPTETLLENLDPEQREAAESLVGPTCILAGAGTGKTRTVTHRIAYGIAKGYYAANRVLALTYTNRAAGELRARLRQLGIGAVSVKTFHAAALSQLEFFWPQFAGVPAPSVLESKARLISKVADEAKIRLDAGALRDFAGEIEWRKYSMLSMDEYAGLVKTRPKVAGLSPAKNLELQRSYEDAKIKAQKIDWEDVLVLTLGMLRAEPRALAHVQQQYRFFTVDEYQDISPLQHALLDTWLGNHSDLCVVGDPNQTIYSFTGATSEYLQNFRSRYPDANLIQLTRNYRSTQQIVSFANRLTTESNLVEPLRSEGEVGLAPRSLSFATVADECAALASSIRTKLDQGVKPSDIAVLYRVNGQSESIEHALTQAGIDYQVRGGERFFNRPEIQNAIRAVRAEAVSPTNKSLFQTVTDIVRSLGWQTQQPSEKGSPREKWESLNSFLAITEELPEDATISDFAKELDERQRSQHEPIKAAVTLSTMHAAKGLEWDLVFIVGLTEGYVPITYAQTDAEIREEQRLLYVGLTRARKELTISWARRDANSTRDREPSRFLNLLAPRV</sequence>
<dbReference type="CDD" id="cd17932">
    <property type="entry name" value="DEXQc_UvrD"/>
    <property type="match status" value="1"/>
</dbReference>
<dbReference type="PANTHER" id="PTHR11070:SF69">
    <property type="entry name" value="ATP-DEPENDENT DNA HELICASE UVRD2"/>
    <property type="match status" value="1"/>
</dbReference>
<comment type="similarity">
    <text evidence="1">Belongs to the helicase family. UvrD subfamily.</text>
</comment>
<dbReference type="HOGENOM" id="CLU_004585_5_6_11"/>
<dbReference type="GO" id="GO:0003677">
    <property type="term" value="F:DNA binding"/>
    <property type="evidence" value="ECO:0007669"/>
    <property type="project" value="InterPro"/>
</dbReference>
<dbReference type="EMBL" id="CP007490">
    <property type="protein sequence ID" value="AIC47215.1"/>
    <property type="molecule type" value="Genomic_DNA"/>
</dbReference>
<feature type="binding site" evidence="10">
    <location>
        <begin position="29"/>
        <end position="36"/>
    </location>
    <ligand>
        <name>ATP</name>
        <dbReference type="ChEBI" id="CHEBI:30616"/>
    </ligand>
</feature>
<dbReference type="InterPro" id="IPR014016">
    <property type="entry name" value="UvrD-like_ATP-bd"/>
</dbReference>
<dbReference type="Pfam" id="PF00580">
    <property type="entry name" value="UvrD-helicase"/>
    <property type="match status" value="1"/>
</dbReference>
<gene>
    <name evidence="13" type="ORF">Rhola_00003940</name>
</gene>
<proteinExistence type="inferred from homology"/>
<dbReference type="PATRIC" id="fig|529884.3.peg.376"/>
<dbReference type="OrthoDB" id="9806690at2"/>
<keyword evidence="5 10" id="KW-0067">ATP-binding</keyword>
<dbReference type="AlphaFoldDB" id="A0A060JEP5"/>
<dbReference type="CDD" id="cd18807">
    <property type="entry name" value="SF1_C_UvrD"/>
    <property type="match status" value="1"/>
</dbReference>
<dbReference type="GO" id="GO:0033202">
    <property type="term" value="C:DNA helicase complex"/>
    <property type="evidence" value="ECO:0007669"/>
    <property type="project" value="TreeGrafter"/>
</dbReference>
<dbReference type="Gene3D" id="1.10.486.10">
    <property type="entry name" value="PCRA, domain 4"/>
    <property type="match status" value="1"/>
</dbReference>
<dbReference type="KEGG" id="rla:Rhola_00003940"/>
<evidence type="ECO:0000256" key="5">
    <source>
        <dbReference type="ARBA" id="ARBA00022840"/>
    </source>
</evidence>
<keyword evidence="2 10" id="KW-0547">Nucleotide-binding</keyword>
<evidence type="ECO:0000256" key="4">
    <source>
        <dbReference type="ARBA" id="ARBA00022806"/>
    </source>
</evidence>
<dbReference type="Gene3D" id="3.40.50.300">
    <property type="entry name" value="P-loop containing nucleotide triphosphate hydrolases"/>
    <property type="match status" value="3"/>
</dbReference>
<dbReference type="Gene3D" id="1.10.10.160">
    <property type="match status" value="1"/>
</dbReference>
<dbReference type="RefSeq" id="WP_038501999.1">
    <property type="nucleotide sequence ID" value="NZ_CP007490.1"/>
</dbReference>
<dbReference type="GO" id="GO:0016887">
    <property type="term" value="F:ATP hydrolysis activity"/>
    <property type="evidence" value="ECO:0007669"/>
    <property type="project" value="RHEA"/>
</dbReference>
<evidence type="ECO:0000259" key="12">
    <source>
        <dbReference type="PROSITE" id="PS51217"/>
    </source>
</evidence>
<evidence type="ECO:0000256" key="9">
    <source>
        <dbReference type="ARBA" id="ARBA00048988"/>
    </source>
</evidence>
<evidence type="ECO:0000256" key="6">
    <source>
        <dbReference type="ARBA" id="ARBA00023235"/>
    </source>
</evidence>
<dbReference type="eggNOG" id="COG0210">
    <property type="taxonomic scope" value="Bacteria"/>
</dbReference>
<keyword evidence="14" id="KW-1185">Reference proteome</keyword>
<dbReference type="InterPro" id="IPR027417">
    <property type="entry name" value="P-loop_NTPase"/>
</dbReference>
<evidence type="ECO:0000256" key="10">
    <source>
        <dbReference type="PROSITE-ProRule" id="PRU00560"/>
    </source>
</evidence>
<accession>A0A060JEP5</accession>
<feature type="domain" description="UvrD-like helicase ATP-binding" evidence="11">
    <location>
        <begin position="8"/>
        <end position="288"/>
    </location>
</feature>
<dbReference type="GO" id="GO:0005829">
    <property type="term" value="C:cytosol"/>
    <property type="evidence" value="ECO:0007669"/>
    <property type="project" value="TreeGrafter"/>
</dbReference>
<dbReference type="PROSITE" id="PS51217">
    <property type="entry name" value="UVRD_HELICASE_CTER"/>
    <property type="match status" value="1"/>
</dbReference>
<keyword evidence="3 10" id="KW-0378">Hydrolase</keyword>
<comment type="catalytic activity">
    <reaction evidence="7">
        <text>Couples ATP hydrolysis with the unwinding of duplex DNA by translocating in the 3'-5' direction.</text>
        <dbReference type="EC" id="5.6.2.4"/>
    </reaction>
</comment>
<evidence type="ECO:0000256" key="3">
    <source>
        <dbReference type="ARBA" id="ARBA00022801"/>
    </source>
</evidence>
<dbReference type="InterPro" id="IPR013986">
    <property type="entry name" value="DExx_box_DNA_helicase_dom_sf"/>
</dbReference>
<dbReference type="STRING" id="529884.Rhola_00003940"/>
<evidence type="ECO:0000313" key="14">
    <source>
        <dbReference type="Proteomes" id="UP000067708"/>
    </source>
</evidence>
<protein>
    <recommendedName>
        <fullName evidence="8">DNA 3'-5' helicase</fullName>
        <ecNumber evidence="8">5.6.2.4</ecNumber>
    </recommendedName>
</protein>
<keyword evidence="4 10" id="KW-0347">Helicase</keyword>
<evidence type="ECO:0000256" key="7">
    <source>
        <dbReference type="ARBA" id="ARBA00034617"/>
    </source>
</evidence>
<organism evidence="13 14">
    <name type="scientific">Rhodoluna lacicola</name>
    <dbReference type="NCBI Taxonomy" id="529884"/>
    <lineage>
        <taxon>Bacteria</taxon>
        <taxon>Bacillati</taxon>
        <taxon>Actinomycetota</taxon>
        <taxon>Actinomycetes</taxon>
        <taxon>Micrococcales</taxon>
        <taxon>Microbacteriaceae</taxon>
        <taxon>Luna cluster</taxon>
        <taxon>Luna-1 subcluster</taxon>
        <taxon>Rhodoluna</taxon>
    </lineage>
</organism>
<dbReference type="InterPro" id="IPR000212">
    <property type="entry name" value="DNA_helicase_UvrD/REP"/>
</dbReference>
<feature type="domain" description="UvrD-like helicase C-terminal" evidence="12">
    <location>
        <begin position="289"/>
        <end position="529"/>
    </location>
</feature>
<dbReference type="GO" id="GO:0005524">
    <property type="term" value="F:ATP binding"/>
    <property type="evidence" value="ECO:0007669"/>
    <property type="project" value="UniProtKB-UniRule"/>
</dbReference>
<dbReference type="PANTHER" id="PTHR11070">
    <property type="entry name" value="UVRD / RECB / PCRA DNA HELICASE FAMILY MEMBER"/>
    <property type="match status" value="1"/>
</dbReference>
<keyword evidence="6" id="KW-0413">Isomerase</keyword>
<reference evidence="13 14" key="1">
    <citation type="journal article" date="2014" name="Int. J. Syst. Evol. Microbiol.">
        <title>Rhodoluna lacicola gen. nov., sp. nov., a planktonic freshwater bacterium with stream-lined genome.</title>
        <authorList>
            <person name="Hahn M."/>
            <person name="Schmidt J."/>
            <person name="Taipale S.J."/>
            <person name="Doolittle W.F."/>
            <person name="Koll U."/>
        </authorList>
    </citation>
    <scope>NUCLEOTIDE SEQUENCE [LARGE SCALE GENOMIC DNA]</scope>
    <source>
        <strain evidence="13 14">MWH-Ta8</strain>
    </source>
</reference>
<dbReference type="GO" id="GO:0043138">
    <property type="term" value="F:3'-5' DNA helicase activity"/>
    <property type="evidence" value="ECO:0007669"/>
    <property type="project" value="UniProtKB-EC"/>
</dbReference>
<dbReference type="GO" id="GO:0000725">
    <property type="term" value="P:recombinational repair"/>
    <property type="evidence" value="ECO:0007669"/>
    <property type="project" value="TreeGrafter"/>
</dbReference>
<evidence type="ECO:0000259" key="11">
    <source>
        <dbReference type="PROSITE" id="PS51198"/>
    </source>
</evidence>
<dbReference type="PROSITE" id="PS51198">
    <property type="entry name" value="UVRD_HELICASE_ATP_BIND"/>
    <property type="match status" value="1"/>
</dbReference>
<dbReference type="Pfam" id="PF13361">
    <property type="entry name" value="UvrD_C"/>
    <property type="match status" value="1"/>
</dbReference>
<evidence type="ECO:0000256" key="8">
    <source>
        <dbReference type="ARBA" id="ARBA00034808"/>
    </source>
</evidence>
<name>A0A060JEP5_9MICO</name>
<dbReference type="EC" id="5.6.2.4" evidence="8"/>
<comment type="catalytic activity">
    <reaction evidence="9">
        <text>ATP + H2O = ADP + phosphate + H(+)</text>
        <dbReference type="Rhea" id="RHEA:13065"/>
        <dbReference type="ChEBI" id="CHEBI:15377"/>
        <dbReference type="ChEBI" id="CHEBI:15378"/>
        <dbReference type="ChEBI" id="CHEBI:30616"/>
        <dbReference type="ChEBI" id="CHEBI:43474"/>
        <dbReference type="ChEBI" id="CHEBI:456216"/>
        <dbReference type="EC" id="5.6.2.4"/>
    </reaction>
</comment>
<evidence type="ECO:0000313" key="13">
    <source>
        <dbReference type="EMBL" id="AIC47215.1"/>
    </source>
</evidence>
<evidence type="ECO:0000256" key="2">
    <source>
        <dbReference type="ARBA" id="ARBA00022741"/>
    </source>
</evidence>